<sequence length="443" mass="50420">MFGVAKPRDMSPVDIHVDNLQTVLIGGGKLDSNWQTGGQALRKRIEKARRGLPDVAEGEHDALARFRANQQPTYYDCVEVFKVLENRAGDGARNWLGGYKDEYLKEWGAILSTYEKRRAFLGEGCRLLERNVNWEIPYVRKRITTCDKEITDLIKKVASYEKTIKDHLRNFQATCDRRGIQGIDLRRELVDLCSQLPRRLNDISALIRSPTVEKALEYYSAFVESKQIVPRLNILRDLRDNAHEVAEFQTVQEEDPPQEINWDTDQTPTELVPEDNGKNTLLSDDLRDALQNDVVELEGFLSQRLCELKSSANDGLSLWMNISDTPSIVRAQSVDSVKGMLGSVQKVLERLVDPFLLELFMIKHGGALLDRIVDQLARQKGLADKLRASINQLEAKRSQLEQEKRELVPKLDHLISSTQKLKSNLEASISSVYNERKVHILGC</sequence>
<reference evidence="4" key="1">
    <citation type="submission" date="2021-01" db="EMBL/GenBank/DDBJ databases">
        <authorList>
            <person name="Corre E."/>
            <person name="Pelletier E."/>
            <person name="Niang G."/>
            <person name="Scheremetjew M."/>
            <person name="Finn R."/>
            <person name="Kale V."/>
            <person name="Holt S."/>
            <person name="Cochrane G."/>
            <person name="Meng A."/>
            <person name="Brown T."/>
            <person name="Cohen L."/>
        </authorList>
    </citation>
    <scope>NUCLEOTIDE SEQUENCE</scope>
    <source>
        <strain evidence="4">NY070348D</strain>
    </source>
</reference>
<name>A0A7S2WCI7_9STRA</name>
<proteinExistence type="inferred from homology"/>
<evidence type="ECO:0000256" key="3">
    <source>
        <dbReference type="SAM" id="MobiDB-lite"/>
    </source>
</evidence>
<gene>
    <name evidence="4" type="ORF">QSP1433_LOCUS6779</name>
</gene>
<dbReference type="AlphaFoldDB" id="A0A7S2WCI7"/>
<feature type="region of interest" description="Disordered" evidence="3">
    <location>
        <begin position="253"/>
        <end position="275"/>
    </location>
</feature>
<dbReference type="PANTHER" id="PTHR14894:SF0">
    <property type="entry name" value="CDK5 REGULATORY SUBUNIT-ASSOCIATED PROTEIN 3"/>
    <property type="match status" value="1"/>
</dbReference>
<evidence type="ECO:0000256" key="2">
    <source>
        <dbReference type="SAM" id="Coils"/>
    </source>
</evidence>
<dbReference type="GO" id="GO:0007346">
    <property type="term" value="P:regulation of mitotic cell cycle"/>
    <property type="evidence" value="ECO:0007669"/>
    <property type="project" value="TreeGrafter"/>
</dbReference>
<dbReference type="GO" id="GO:0012505">
    <property type="term" value="C:endomembrane system"/>
    <property type="evidence" value="ECO:0007669"/>
    <property type="project" value="TreeGrafter"/>
</dbReference>
<protein>
    <submittedName>
        <fullName evidence="4">Uncharacterized protein</fullName>
    </submittedName>
</protein>
<organism evidence="4">
    <name type="scientific">Mucochytrium quahogii</name>
    <dbReference type="NCBI Taxonomy" id="96639"/>
    <lineage>
        <taxon>Eukaryota</taxon>
        <taxon>Sar</taxon>
        <taxon>Stramenopiles</taxon>
        <taxon>Bigyra</taxon>
        <taxon>Labyrinthulomycetes</taxon>
        <taxon>Thraustochytrida</taxon>
        <taxon>Thraustochytriidae</taxon>
        <taxon>Mucochytrium</taxon>
    </lineage>
</organism>
<feature type="coiled-coil region" evidence="2">
    <location>
        <begin position="376"/>
        <end position="410"/>
    </location>
</feature>
<comment type="similarity">
    <text evidence="1">Belongs to the CDK5RAP3 family.</text>
</comment>
<evidence type="ECO:0000256" key="1">
    <source>
        <dbReference type="ARBA" id="ARBA00007478"/>
    </source>
</evidence>
<dbReference type="EMBL" id="HBHK01010824">
    <property type="protein sequence ID" value="CAD9680058.1"/>
    <property type="molecule type" value="Transcribed_RNA"/>
</dbReference>
<dbReference type="Pfam" id="PF05600">
    <property type="entry name" value="CDK5RAP3"/>
    <property type="match status" value="2"/>
</dbReference>
<accession>A0A7S2WCI7</accession>
<dbReference type="InterPro" id="IPR008491">
    <property type="entry name" value="CDK5RAP3"/>
</dbReference>
<keyword evidence="2" id="KW-0175">Coiled coil</keyword>
<dbReference type="PANTHER" id="PTHR14894">
    <property type="entry name" value="CDK5 REGULATORY SUBUNIT-ASSOCIATED PROTEIN 3"/>
    <property type="match status" value="1"/>
</dbReference>
<evidence type="ECO:0000313" key="4">
    <source>
        <dbReference type="EMBL" id="CAD9680058.1"/>
    </source>
</evidence>